<dbReference type="PROSITE" id="PS51635">
    <property type="entry name" value="PNPLA"/>
    <property type="match status" value="1"/>
</dbReference>
<dbReference type="EMBL" id="JAGTJS010000024">
    <property type="protein sequence ID" value="KAH7235087.1"/>
    <property type="molecule type" value="Genomic_DNA"/>
</dbReference>
<protein>
    <submittedName>
        <fullName evidence="7">Acyl transferase/acyl hydrolase/lysophospholipase</fullName>
    </submittedName>
</protein>
<evidence type="ECO:0000256" key="2">
    <source>
        <dbReference type="ARBA" id="ARBA00022963"/>
    </source>
</evidence>
<dbReference type="GO" id="GO:0046486">
    <property type="term" value="P:glycerolipid metabolic process"/>
    <property type="evidence" value="ECO:0007669"/>
    <property type="project" value="UniProtKB-ARBA"/>
</dbReference>
<feature type="short sequence motif" description="GXSXG" evidence="4">
    <location>
        <begin position="68"/>
        <end position="72"/>
    </location>
</feature>
<dbReference type="SUPFAM" id="SSF52151">
    <property type="entry name" value="FabD/lysophospholipase-like"/>
    <property type="match status" value="1"/>
</dbReference>
<dbReference type="CDD" id="cd07216">
    <property type="entry name" value="Pat17_PNPLA8_PNPLA9_like3"/>
    <property type="match status" value="1"/>
</dbReference>
<dbReference type="PANTHER" id="PTHR24185:SF1">
    <property type="entry name" value="CALCIUM-INDEPENDENT PHOSPHOLIPASE A2-GAMMA"/>
    <property type="match status" value="1"/>
</dbReference>
<keyword evidence="5" id="KW-1133">Transmembrane helix</keyword>
<keyword evidence="8" id="KW-1185">Reference proteome</keyword>
<evidence type="ECO:0000256" key="3">
    <source>
        <dbReference type="ARBA" id="ARBA00023098"/>
    </source>
</evidence>
<dbReference type="InterPro" id="IPR027417">
    <property type="entry name" value="P-loop_NTPase"/>
</dbReference>
<feature type="active site" description="Nucleophile" evidence="4">
    <location>
        <position position="70"/>
    </location>
</feature>
<feature type="short sequence motif" description="DGA/G" evidence="4">
    <location>
        <begin position="217"/>
        <end position="219"/>
    </location>
</feature>
<evidence type="ECO:0000256" key="4">
    <source>
        <dbReference type="PROSITE-ProRule" id="PRU01161"/>
    </source>
</evidence>
<proteinExistence type="predicted"/>
<dbReference type="GO" id="GO:0016020">
    <property type="term" value="C:membrane"/>
    <property type="evidence" value="ECO:0007669"/>
    <property type="project" value="TreeGrafter"/>
</dbReference>
<keyword evidence="5" id="KW-0472">Membrane</keyword>
<feature type="domain" description="PNPLA" evidence="6">
    <location>
        <begin position="28"/>
        <end position="230"/>
    </location>
</feature>
<evidence type="ECO:0000313" key="7">
    <source>
        <dbReference type="EMBL" id="KAH7235087.1"/>
    </source>
</evidence>
<dbReference type="GO" id="GO:0016740">
    <property type="term" value="F:transferase activity"/>
    <property type="evidence" value="ECO:0007669"/>
    <property type="project" value="UniProtKB-KW"/>
</dbReference>
<dbReference type="GO" id="GO:0047499">
    <property type="term" value="F:calcium-independent phospholipase A2 activity"/>
    <property type="evidence" value="ECO:0007669"/>
    <property type="project" value="TreeGrafter"/>
</dbReference>
<accession>A0A9P9GC77</accession>
<evidence type="ECO:0000256" key="5">
    <source>
        <dbReference type="SAM" id="Phobius"/>
    </source>
</evidence>
<keyword evidence="7" id="KW-0808">Transferase</keyword>
<dbReference type="Proteomes" id="UP000736672">
    <property type="component" value="Unassembled WGS sequence"/>
</dbReference>
<reference evidence="7" key="1">
    <citation type="journal article" date="2021" name="Nat. Commun.">
        <title>Genetic determinants of endophytism in the Arabidopsis root mycobiome.</title>
        <authorList>
            <person name="Mesny F."/>
            <person name="Miyauchi S."/>
            <person name="Thiergart T."/>
            <person name="Pickel B."/>
            <person name="Atanasova L."/>
            <person name="Karlsson M."/>
            <person name="Huettel B."/>
            <person name="Barry K.W."/>
            <person name="Haridas S."/>
            <person name="Chen C."/>
            <person name="Bauer D."/>
            <person name="Andreopoulos W."/>
            <person name="Pangilinan J."/>
            <person name="LaButti K."/>
            <person name="Riley R."/>
            <person name="Lipzen A."/>
            <person name="Clum A."/>
            <person name="Drula E."/>
            <person name="Henrissat B."/>
            <person name="Kohler A."/>
            <person name="Grigoriev I.V."/>
            <person name="Martin F.M."/>
            <person name="Hacquard S."/>
        </authorList>
    </citation>
    <scope>NUCLEOTIDE SEQUENCE</scope>
    <source>
        <strain evidence="7">FSSC 5 MPI-SDFR-AT-0091</strain>
    </source>
</reference>
<dbReference type="Gene3D" id="3.40.50.300">
    <property type="entry name" value="P-loop containing nucleotide triphosphate hydrolases"/>
    <property type="match status" value="1"/>
</dbReference>
<evidence type="ECO:0000313" key="8">
    <source>
        <dbReference type="Proteomes" id="UP000736672"/>
    </source>
</evidence>
<feature type="short sequence motif" description="GXGXXG" evidence="4">
    <location>
        <begin position="32"/>
        <end position="37"/>
    </location>
</feature>
<dbReference type="GO" id="GO:0005525">
    <property type="term" value="F:GTP binding"/>
    <property type="evidence" value="ECO:0007669"/>
    <property type="project" value="InterPro"/>
</dbReference>
<dbReference type="CDD" id="cd00882">
    <property type="entry name" value="Ras_like_GTPase"/>
    <property type="match status" value="1"/>
</dbReference>
<dbReference type="InterPro" id="IPR006073">
    <property type="entry name" value="GTP-bd"/>
</dbReference>
<dbReference type="InterPro" id="IPR016035">
    <property type="entry name" value="Acyl_Trfase/lysoPLipase"/>
</dbReference>
<dbReference type="Pfam" id="PF01734">
    <property type="entry name" value="Patatin"/>
    <property type="match status" value="1"/>
</dbReference>
<gene>
    <name evidence="7" type="ORF">B0J15DRAFT_570406</name>
</gene>
<keyword evidence="5" id="KW-0812">Transmembrane</keyword>
<sequence length="659" mass="72882">MNRSVSPVHDATPHPSTPQAELVRPILLSLDGGGVKGLSTLLILQELMERIDRDSPPKPCDVFDMIGGTSTGGLIAIMLGRLEMSVADCIVAYQHISRQAFRPTFCTKYMPRAMRTITGRSMYDSQHLEDAVKDIIQACGEAPNAPLETTDDGRCKVFVCATQRLDRSQVQFCSYRDPVHHNRAEGIKIWEAARATSAAPTYFEPIKVGSHSIELVDGGIGANNPAFETRNCARDLWQASGNTSFDEQIHCMVSIGAGVGRGYRAKGLDMRNDFSPFLTDTEATASRFASSHERLAKANKYFRLTVPAGIGNTDLADTSKPEDISGRTFTYLKENCSDQLDQCAKVLRGNYRPEKRIRSKRSRIDLVAFKTSGSGSRSRSGCRWMVLCLIIVVLITGIIFANPGPPAIGRSTPIIAVMGKTGGGKSTFINKIGGRHVSTGAAPKVGHGVNPVSWYRASINGRNVYLVDTPGFDDNNVSDVQILKHISKELHNNYQNGRLLNGIIYLYDISQLRIGASGLKQLSYFKQLMGDEAFGNCAIVTNKWDLDSPSIQSEQQTREQELKRTHWKDMISGGSTVMRHDGSLYSAKRIISYLIDKPKIVLHYHHEKKSSWQTNSGTAGGEPDISDSTLGDFFDKLEAGPGLWDTIQDWIWWFRLQRQ</sequence>
<dbReference type="GO" id="GO:0016042">
    <property type="term" value="P:lipid catabolic process"/>
    <property type="evidence" value="ECO:0007669"/>
    <property type="project" value="UniProtKB-UniRule"/>
</dbReference>
<keyword evidence="3 4" id="KW-0443">Lipid metabolism</keyword>
<dbReference type="AlphaFoldDB" id="A0A9P9GC77"/>
<evidence type="ECO:0000256" key="1">
    <source>
        <dbReference type="ARBA" id="ARBA00022801"/>
    </source>
</evidence>
<organism evidence="7 8">
    <name type="scientific">Fusarium solani</name>
    <name type="common">Filamentous fungus</name>
    <dbReference type="NCBI Taxonomy" id="169388"/>
    <lineage>
        <taxon>Eukaryota</taxon>
        <taxon>Fungi</taxon>
        <taxon>Dikarya</taxon>
        <taxon>Ascomycota</taxon>
        <taxon>Pezizomycotina</taxon>
        <taxon>Sordariomycetes</taxon>
        <taxon>Hypocreomycetidae</taxon>
        <taxon>Hypocreales</taxon>
        <taxon>Nectriaceae</taxon>
        <taxon>Fusarium</taxon>
        <taxon>Fusarium solani species complex</taxon>
    </lineage>
</organism>
<dbReference type="PANTHER" id="PTHR24185">
    <property type="entry name" value="CALCIUM-INDEPENDENT PHOSPHOLIPASE A2-GAMMA"/>
    <property type="match status" value="1"/>
</dbReference>
<evidence type="ECO:0000259" key="6">
    <source>
        <dbReference type="PROSITE" id="PS51635"/>
    </source>
</evidence>
<feature type="transmembrane region" description="Helical" evidence="5">
    <location>
        <begin position="384"/>
        <end position="401"/>
    </location>
</feature>
<keyword evidence="1 4" id="KW-0378">Hydrolase</keyword>
<dbReference type="Gene3D" id="3.40.1090.10">
    <property type="entry name" value="Cytosolic phospholipase A2 catalytic domain"/>
    <property type="match status" value="1"/>
</dbReference>
<keyword evidence="2 4" id="KW-0442">Lipid degradation</keyword>
<dbReference type="GO" id="GO:0019369">
    <property type="term" value="P:arachidonate metabolic process"/>
    <property type="evidence" value="ECO:0007669"/>
    <property type="project" value="TreeGrafter"/>
</dbReference>
<dbReference type="InterPro" id="IPR002641">
    <property type="entry name" value="PNPLA_dom"/>
</dbReference>
<dbReference type="OrthoDB" id="1658288at2759"/>
<name>A0A9P9GC77_FUSSL</name>
<comment type="caution">
    <text evidence="7">The sequence shown here is derived from an EMBL/GenBank/DDBJ whole genome shotgun (WGS) entry which is preliminary data.</text>
</comment>
<dbReference type="Pfam" id="PF01926">
    <property type="entry name" value="MMR_HSR1"/>
    <property type="match status" value="1"/>
</dbReference>
<feature type="active site" description="Proton acceptor" evidence="4">
    <location>
        <position position="217"/>
    </location>
</feature>
<dbReference type="SUPFAM" id="SSF52540">
    <property type="entry name" value="P-loop containing nucleoside triphosphate hydrolases"/>
    <property type="match status" value="1"/>
</dbReference>